<organism evidence="2 3">
    <name type="scientific">Azospirillum oryzae</name>
    <dbReference type="NCBI Taxonomy" id="286727"/>
    <lineage>
        <taxon>Bacteria</taxon>
        <taxon>Pseudomonadati</taxon>
        <taxon>Pseudomonadota</taxon>
        <taxon>Alphaproteobacteria</taxon>
        <taxon>Rhodospirillales</taxon>
        <taxon>Azospirillaceae</taxon>
        <taxon>Azospirillum</taxon>
    </lineage>
</organism>
<dbReference type="OrthoDB" id="7306840at2"/>
<evidence type="ECO:0000256" key="1">
    <source>
        <dbReference type="SAM" id="SignalP"/>
    </source>
</evidence>
<dbReference type="EMBL" id="FXAK01000008">
    <property type="protein sequence ID" value="SMF86503.1"/>
    <property type="molecule type" value="Genomic_DNA"/>
</dbReference>
<accession>A0A1X7HID1</accession>
<gene>
    <name evidence="2" type="ORF">SAMN02982917_5979</name>
</gene>
<reference evidence="2 3" key="1">
    <citation type="submission" date="2017-04" db="EMBL/GenBank/DDBJ databases">
        <authorList>
            <person name="Afonso C.L."/>
            <person name="Miller P.J."/>
            <person name="Scott M.A."/>
            <person name="Spackman E."/>
            <person name="Goraichik I."/>
            <person name="Dimitrov K.M."/>
            <person name="Suarez D.L."/>
            <person name="Swayne D.E."/>
        </authorList>
    </citation>
    <scope>NUCLEOTIDE SEQUENCE [LARGE SCALE GENOMIC DNA]</scope>
    <source>
        <strain evidence="2 3">A2P</strain>
    </source>
</reference>
<name>A0A1X7HID1_9PROT</name>
<feature type="signal peptide" evidence="1">
    <location>
        <begin position="1"/>
        <end position="29"/>
    </location>
</feature>
<dbReference type="RefSeq" id="WP_085090861.1">
    <property type="nucleotide sequence ID" value="NZ_FXAK01000008.1"/>
</dbReference>
<proteinExistence type="predicted"/>
<evidence type="ECO:0000313" key="2">
    <source>
        <dbReference type="EMBL" id="SMF86503.1"/>
    </source>
</evidence>
<dbReference type="Proteomes" id="UP000192936">
    <property type="component" value="Unassembled WGS sequence"/>
</dbReference>
<protein>
    <recommendedName>
        <fullName evidence="4">Lipoprotein</fullName>
    </recommendedName>
</protein>
<keyword evidence="1" id="KW-0732">Signal</keyword>
<evidence type="ECO:0008006" key="4">
    <source>
        <dbReference type="Google" id="ProtNLM"/>
    </source>
</evidence>
<evidence type="ECO:0000313" key="3">
    <source>
        <dbReference type="Proteomes" id="UP000192936"/>
    </source>
</evidence>
<sequence length="100" mass="11110">MTGTDTARPRLLPALPGLACLFAALSAMALLSGCSSPPAYREWTASPDVPTVAYDECTEQVDTTMRLRGYPQRPLPETPQYGYRKEMFALCMRRKGYMAE</sequence>
<dbReference type="AlphaFoldDB" id="A0A1X7HID1"/>
<feature type="chain" id="PRO_5012372092" description="Lipoprotein" evidence="1">
    <location>
        <begin position="30"/>
        <end position="100"/>
    </location>
</feature>